<reference evidence="5 6" key="1">
    <citation type="submission" date="2021-05" db="EMBL/GenBank/DDBJ databases">
        <title>A Polyphasic approach of four new species of the genus Ohtaekwangia: Ohtaekwangia histidinii sp. nov., Ohtaekwangia cretensis sp. nov., Ohtaekwangia indiensis sp. nov., Ohtaekwangia reichenbachii sp. nov. from diverse environment.</title>
        <authorList>
            <person name="Octaviana S."/>
        </authorList>
    </citation>
    <scope>NUCLEOTIDE SEQUENCE [LARGE SCALE GENOMIC DNA]</scope>
    <source>
        <strain evidence="5 6">PWU37</strain>
    </source>
</reference>
<dbReference type="PANTHER" id="PTHR12558:SF13">
    <property type="entry name" value="CELL DIVISION CYCLE PROTEIN 27 HOMOLOG"/>
    <property type="match status" value="1"/>
</dbReference>
<evidence type="ECO:0000256" key="2">
    <source>
        <dbReference type="ARBA" id="ARBA00022803"/>
    </source>
</evidence>
<feature type="transmembrane region" description="Helical" evidence="4">
    <location>
        <begin position="337"/>
        <end position="356"/>
    </location>
</feature>
<dbReference type="SUPFAM" id="SSF48452">
    <property type="entry name" value="TPR-like"/>
    <property type="match status" value="2"/>
</dbReference>
<dbReference type="RefSeq" id="WP_254092560.1">
    <property type="nucleotide sequence ID" value="NZ_JAHESC010000039.1"/>
</dbReference>
<feature type="transmembrane region" description="Helical" evidence="4">
    <location>
        <begin position="363"/>
        <end position="385"/>
    </location>
</feature>
<dbReference type="Gene3D" id="1.25.40.10">
    <property type="entry name" value="Tetratricopeptide repeat domain"/>
    <property type="match status" value="1"/>
</dbReference>
<feature type="repeat" description="TPR" evidence="3">
    <location>
        <begin position="172"/>
        <end position="205"/>
    </location>
</feature>
<feature type="transmembrane region" description="Helical" evidence="4">
    <location>
        <begin position="314"/>
        <end position="331"/>
    </location>
</feature>
<feature type="repeat" description="TPR" evidence="3">
    <location>
        <begin position="104"/>
        <end position="137"/>
    </location>
</feature>
<keyword evidence="6" id="KW-1185">Reference proteome</keyword>
<keyword evidence="4" id="KW-0812">Transmembrane</keyword>
<accession>A0AAP2DCW3</accession>
<evidence type="ECO:0000313" key="5">
    <source>
        <dbReference type="EMBL" id="MBT1689334.1"/>
    </source>
</evidence>
<evidence type="ECO:0000256" key="1">
    <source>
        <dbReference type="ARBA" id="ARBA00022737"/>
    </source>
</evidence>
<dbReference type="AlphaFoldDB" id="A0AAP2DCW3"/>
<dbReference type="InterPro" id="IPR011990">
    <property type="entry name" value="TPR-like_helical_dom_sf"/>
</dbReference>
<keyword evidence="4" id="KW-1133">Transmembrane helix</keyword>
<sequence length="417" mass="46983">MEDIRIAKVDILIQQKKYAEAERILKDLLATDANNLHYLALLAEINLQQDKLDAAKSIINSAIGMSPDASMLFSIRARIFLQEEDYKQAESDIRQAIALDAYEAGYFAILAHVRLARKDYEEALTFANKALEIDSENLLALNTRSTALLKLNRSEESFDTIEGALREDPNDAYTHANYGWGLLEKGHHKKALEHFREALKNDPNFEYAQAGMMEALKASNPVYRLFLKYAFWMGNLTSKYQWGVIIGFYFGTKFLRKAAESNPGLQPFLVPLIILLSLVAFSTWIIEPISNLFLRFNRYGQFLLSKQEKMSSNFVAVSLLVCFTGIVLYFIQGQDEFLAVGAYGLGMMVPLSAMFSHTKKKNILLIYAIAMGVVGALAVLGSLASGELFNSFSVIFLFGFIAFQWIANYMVIEGKKR</sequence>
<gene>
    <name evidence="5" type="ORF">KK078_22405</name>
</gene>
<feature type="transmembrane region" description="Helical" evidence="4">
    <location>
        <begin position="229"/>
        <end position="250"/>
    </location>
</feature>
<dbReference type="PANTHER" id="PTHR12558">
    <property type="entry name" value="CELL DIVISION CYCLE 16,23,27"/>
    <property type="match status" value="1"/>
</dbReference>
<dbReference type="InterPro" id="IPR013105">
    <property type="entry name" value="TPR_2"/>
</dbReference>
<dbReference type="Pfam" id="PF07719">
    <property type="entry name" value="TPR_2"/>
    <property type="match status" value="1"/>
</dbReference>
<dbReference type="Pfam" id="PF14559">
    <property type="entry name" value="TPR_19"/>
    <property type="match status" value="1"/>
</dbReference>
<dbReference type="PROSITE" id="PS50005">
    <property type="entry name" value="TPR"/>
    <property type="match status" value="2"/>
</dbReference>
<dbReference type="Proteomes" id="UP001319180">
    <property type="component" value="Unassembled WGS sequence"/>
</dbReference>
<organism evidence="5 6">
    <name type="scientific">Dawidia soli</name>
    <dbReference type="NCBI Taxonomy" id="2782352"/>
    <lineage>
        <taxon>Bacteria</taxon>
        <taxon>Pseudomonadati</taxon>
        <taxon>Bacteroidota</taxon>
        <taxon>Cytophagia</taxon>
        <taxon>Cytophagales</taxon>
        <taxon>Chryseotaleaceae</taxon>
        <taxon>Dawidia</taxon>
    </lineage>
</organism>
<feature type="transmembrane region" description="Helical" evidence="4">
    <location>
        <begin position="391"/>
        <end position="412"/>
    </location>
</feature>
<comment type="caution">
    <text evidence="5">The sequence shown here is derived from an EMBL/GenBank/DDBJ whole genome shotgun (WGS) entry which is preliminary data.</text>
</comment>
<proteinExistence type="predicted"/>
<dbReference type="EMBL" id="JAHESC010000039">
    <property type="protein sequence ID" value="MBT1689334.1"/>
    <property type="molecule type" value="Genomic_DNA"/>
</dbReference>
<name>A0AAP2DCW3_9BACT</name>
<feature type="transmembrane region" description="Helical" evidence="4">
    <location>
        <begin position="270"/>
        <end position="294"/>
    </location>
</feature>
<keyword evidence="4" id="KW-0472">Membrane</keyword>
<evidence type="ECO:0000313" key="6">
    <source>
        <dbReference type="Proteomes" id="UP001319180"/>
    </source>
</evidence>
<evidence type="ECO:0000256" key="4">
    <source>
        <dbReference type="SAM" id="Phobius"/>
    </source>
</evidence>
<evidence type="ECO:0000256" key="3">
    <source>
        <dbReference type="PROSITE-ProRule" id="PRU00339"/>
    </source>
</evidence>
<keyword evidence="1" id="KW-0677">Repeat</keyword>
<dbReference type="Pfam" id="PF13181">
    <property type="entry name" value="TPR_8"/>
    <property type="match status" value="1"/>
</dbReference>
<keyword evidence="2 3" id="KW-0802">TPR repeat</keyword>
<protein>
    <submittedName>
        <fullName evidence="5">Tetratricopeptide repeat protein</fullName>
    </submittedName>
</protein>
<dbReference type="SMART" id="SM00028">
    <property type="entry name" value="TPR"/>
    <property type="match status" value="5"/>
</dbReference>
<dbReference type="InterPro" id="IPR019734">
    <property type="entry name" value="TPR_rpt"/>
</dbReference>